<organism evidence="1 2">
    <name type="scientific">Bradyrhizobium lablabi</name>
    <dbReference type="NCBI Taxonomy" id="722472"/>
    <lineage>
        <taxon>Bacteria</taxon>
        <taxon>Pseudomonadati</taxon>
        <taxon>Pseudomonadota</taxon>
        <taxon>Alphaproteobacteria</taxon>
        <taxon>Hyphomicrobiales</taxon>
        <taxon>Nitrobacteraceae</taxon>
        <taxon>Bradyrhizobium</taxon>
    </lineage>
</organism>
<dbReference type="AlphaFoldDB" id="A0A0R3MNL1"/>
<dbReference type="Proteomes" id="UP000051660">
    <property type="component" value="Unassembled WGS sequence"/>
</dbReference>
<dbReference type="EMBL" id="LLYB01000081">
    <property type="protein sequence ID" value="KRR21340.1"/>
    <property type="molecule type" value="Genomic_DNA"/>
</dbReference>
<accession>A0A0R3MNL1</accession>
<reference evidence="1 2" key="1">
    <citation type="submission" date="2014-03" db="EMBL/GenBank/DDBJ databases">
        <title>Bradyrhizobium valentinum sp. nov., isolated from effective nodules of Lupinus mariae-josephae, a lupine endemic of basic-lime soils in Eastern Spain.</title>
        <authorList>
            <person name="Duran D."/>
            <person name="Rey L."/>
            <person name="Navarro A."/>
            <person name="Busquets A."/>
            <person name="Imperial J."/>
            <person name="Ruiz-Argueso T."/>
        </authorList>
    </citation>
    <scope>NUCLEOTIDE SEQUENCE [LARGE SCALE GENOMIC DNA]</scope>
    <source>
        <strain evidence="1 2">CCBAU 23086</strain>
    </source>
</reference>
<gene>
    <name evidence="1" type="ORF">CQ14_06735</name>
</gene>
<protein>
    <submittedName>
        <fullName evidence="1">Uncharacterized protein</fullName>
    </submittedName>
</protein>
<name>A0A0R3MNL1_9BRAD</name>
<sequence length="65" mass="7350">MTEAAKKDLVNALAELVKERRLCAELLSKPYERGGTYEATMLRFVEFQTAIEAVERALLSEADYP</sequence>
<comment type="caution">
    <text evidence="1">The sequence shown here is derived from an EMBL/GenBank/DDBJ whole genome shotgun (WGS) entry which is preliminary data.</text>
</comment>
<evidence type="ECO:0000313" key="2">
    <source>
        <dbReference type="Proteomes" id="UP000051660"/>
    </source>
</evidence>
<evidence type="ECO:0000313" key="1">
    <source>
        <dbReference type="EMBL" id="KRR21340.1"/>
    </source>
</evidence>
<dbReference type="STRING" id="722472.SAMN05444321_0397"/>
<proteinExistence type="predicted"/>